<feature type="transmembrane region" description="Helical" evidence="1">
    <location>
        <begin position="30"/>
        <end position="48"/>
    </location>
</feature>
<reference evidence="2 3" key="1">
    <citation type="submission" date="2015-04" db="EMBL/GenBank/DDBJ databases">
        <authorList>
            <person name="Syromyatnikov M.Y."/>
            <person name="Popov V.N."/>
        </authorList>
    </citation>
    <scope>NUCLEOTIDE SEQUENCE [LARGE SCALE GENOMIC DNA]</scope>
</reference>
<proteinExistence type="predicted"/>
<protein>
    <submittedName>
        <fullName evidence="2">CLUMA_CG008680, isoform A</fullName>
    </submittedName>
</protein>
<keyword evidence="1" id="KW-0812">Transmembrane</keyword>
<accession>A0A1J1I509</accession>
<keyword evidence="3" id="KW-1185">Reference proteome</keyword>
<keyword evidence="1" id="KW-1133">Transmembrane helix</keyword>
<dbReference type="OrthoDB" id="6354412at2759"/>
<sequence length="126" mass="14818">MFGFVRRFLRRNTKPIEHNVAYRWKRNLSLAYGFLAWNAFGFVCYQIYNGKADWAKHHGVETDNSRPAVQFSRMFGMEHAKVYSFSGLSLKDTYEVDNTKIFDHIDENDLVTEVKVEQENNVSLNE</sequence>
<dbReference type="EMBL" id="CVRI01000041">
    <property type="protein sequence ID" value="CRK95368.1"/>
    <property type="molecule type" value="Genomic_DNA"/>
</dbReference>
<keyword evidence="1" id="KW-0472">Membrane</keyword>
<organism evidence="2 3">
    <name type="scientific">Clunio marinus</name>
    <dbReference type="NCBI Taxonomy" id="568069"/>
    <lineage>
        <taxon>Eukaryota</taxon>
        <taxon>Metazoa</taxon>
        <taxon>Ecdysozoa</taxon>
        <taxon>Arthropoda</taxon>
        <taxon>Hexapoda</taxon>
        <taxon>Insecta</taxon>
        <taxon>Pterygota</taxon>
        <taxon>Neoptera</taxon>
        <taxon>Endopterygota</taxon>
        <taxon>Diptera</taxon>
        <taxon>Nematocera</taxon>
        <taxon>Chironomoidea</taxon>
        <taxon>Chironomidae</taxon>
        <taxon>Clunio</taxon>
    </lineage>
</organism>
<name>A0A1J1I509_9DIPT</name>
<dbReference type="STRING" id="568069.A0A1J1I509"/>
<dbReference type="AlphaFoldDB" id="A0A1J1I509"/>
<evidence type="ECO:0000313" key="3">
    <source>
        <dbReference type="Proteomes" id="UP000183832"/>
    </source>
</evidence>
<evidence type="ECO:0000313" key="2">
    <source>
        <dbReference type="EMBL" id="CRK95368.1"/>
    </source>
</evidence>
<dbReference type="Proteomes" id="UP000183832">
    <property type="component" value="Unassembled WGS sequence"/>
</dbReference>
<gene>
    <name evidence="2" type="ORF">CLUMA_CG008680</name>
</gene>
<evidence type="ECO:0000256" key="1">
    <source>
        <dbReference type="SAM" id="Phobius"/>
    </source>
</evidence>